<evidence type="ECO:0000313" key="8">
    <source>
        <dbReference type="Proteomes" id="UP000185841"/>
    </source>
</evidence>
<dbReference type="InterPro" id="IPR003661">
    <property type="entry name" value="HisK_dim/P_dom"/>
</dbReference>
<dbReference type="SMART" id="SM00448">
    <property type="entry name" value="REC"/>
    <property type="match status" value="2"/>
</dbReference>
<feature type="domain" description="Histidine kinase" evidence="5">
    <location>
        <begin position="334"/>
        <end position="548"/>
    </location>
</feature>
<dbReference type="SUPFAM" id="SSF55874">
    <property type="entry name" value="ATPase domain of HSP90 chaperone/DNA topoisomerase II/histidine kinase"/>
    <property type="match status" value="1"/>
</dbReference>
<dbReference type="SMART" id="SM00388">
    <property type="entry name" value="HisKA"/>
    <property type="match status" value="1"/>
</dbReference>
<dbReference type="EMBL" id="FTMP01000009">
    <property type="protein sequence ID" value="SIQ87043.1"/>
    <property type="molecule type" value="Genomic_DNA"/>
</dbReference>
<accession>A0A1N6WA49</accession>
<sequence length="548" mass="60724">MDELFSSPAHVSQHDFFMRLGKSVVLVVDDQESMRKITVNYLRQFGISHILEASNGAEAFRILGAHHVTLVLSDWNMPVMNGLELLLSVRHNEKLYALPFMMITAETERDLILQTVQAGVSDLLVKPFTYSSFAKRLTRLLNWQPRFNKPLDSIGAMVSSRSAMFGVAHESVGITTIMPPVEKPLERATILVVDDTPDNLQLLAGLFDDEYRVKLANNGEKALQICQSDTPPDLLLLDIMMPGMDGFDVAKALRSHPSSENIPIIFVTAMSDSAAKTRGMELGAIDFVTKPVDPESLRLRIKNFIRYIDLRRQLQADYDCMLSTEQLKDDVERIIRHDIKSPLAGVLGLIQGVIESGAISGAVLEQLQMAEEASLRALDMINLSAELYKIETGRFVLDPKPVPLIKILKRVSAMAQKTFSVKGLVIEVDMPSGIDDSRLEFIGDEMFCYSLFENLIRNACEAAPDNSRIEVMVFAEKSCGVTIINKGVVPAQIRERFFEKFVSAGKPDGSGLGTYSARLLVEAQNGSISMETSDESGTTTVKVMLPYA</sequence>
<feature type="domain" description="Response regulatory" evidence="6">
    <location>
        <begin position="24"/>
        <end position="141"/>
    </location>
</feature>
<protein>
    <recommendedName>
        <fullName evidence="2">histidine kinase</fullName>
        <ecNumber evidence="2">2.7.13.3</ecNumber>
    </recommendedName>
</protein>
<dbReference type="SUPFAM" id="SSF47384">
    <property type="entry name" value="Homodimeric domain of signal transducing histidine kinase"/>
    <property type="match status" value="1"/>
</dbReference>
<dbReference type="CDD" id="cd00082">
    <property type="entry name" value="HisKA"/>
    <property type="match status" value="1"/>
</dbReference>
<evidence type="ECO:0000259" key="6">
    <source>
        <dbReference type="PROSITE" id="PS50110"/>
    </source>
</evidence>
<feature type="domain" description="Response regulatory" evidence="6">
    <location>
        <begin position="189"/>
        <end position="305"/>
    </location>
</feature>
<dbReference type="InterPro" id="IPR036097">
    <property type="entry name" value="HisK_dim/P_sf"/>
</dbReference>
<comment type="catalytic activity">
    <reaction evidence="1">
        <text>ATP + protein L-histidine = ADP + protein N-phospho-L-histidine.</text>
        <dbReference type="EC" id="2.7.13.3"/>
    </reaction>
</comment>
<feature type="modified residue" description="4-aspartylphosphate" evidence="4">
    <location>
        <position position="238"/>
    </location>
</feature>
<evidence type="ECO:0000313" key="7">
    <source>
        <dbReference type="EMBL" id="SIQ87043.1"/>
    </source>
</evidence>
<dbReference type="InterPro" id="IPR003594">
    <property type="entry name" value="HATPase_dom"/>
</dbReference>
<dbReference type="InterPro" id="IPR011006">
    <property type="entry name" value="CheY-like_superfamily"/>
</dbReference>
<dbReference type="PROSITE" id="PS50110">
    <property type="entry name" value="RESPONSE_REGULATORY"/>
    <property type="match status" value="2"/>
</dbReference>
<dbReference type="PROSITE" id="PS50109">
    <property type="entry name" value="HIS_KIN"/>
    <property type="match status" value="1"/>
</dbReference>
<evidence type="ECO:0000256" key="1">
    <source>
        <dbReference type="ARBA" id="ARBA00000085"/>
    </source>
</evidence>
<dbReference type="GO" id="GO:0000155">
    <property type="term" value="F:phosphorelay sensor kinase activity"/>
    <property type="evidence" value="ECO:0007669"/>
    <property type="project" value="InterPro"/>
</dbReference>
<dbReference type="RefSeq" id="WP_217695048.1">
    <property type="nucleotide sequence ID" value="NZ_FTMP01000009.1"/>
</dbReference>
<dbReference type="Gene3D" id="1.10.287.130">
    <property type="match status" value="1"/>
</dbReference>
<evidence type="ECO:0000256" key="2">
    <source>
        <dbReference type="ARBA" id="ARBA00012438"/>
    </source>
</evidence>
<dbReference type="SMART" id="SM00387">
    <property type="entry name" value="HATPase_c"/>
    <property type="match status" value="1"/>
</dbReference>
<dbReference type="Pfam" id="PF02518">
    <property type="entry name" value="HATPase_c"/>
    <property type="match status" value="1"/>
</dbReference>
<dbReference type="Gene3D" id="3.30.565.10">
    <property type="entry name" value="Histidine kinase-like ATPase, C-terminal domain"/>
    <property type="match status" value="1"/>
</dbReference>
<dbReference type="InterPro" id="IPR005467">
    <property type="entry name" value="His_kinase_dom"/>
</dbReference>
<evidence type="ECO:0000256" key="4">
    <source>
        <dbReference type="PROSITE-ProRule" id="PRU00169"/>
    </source>
</evidence>
<dbReference type="PANTHER" id="PTHR43547">
    <property type="entry name" value="TWO-COMPONENT HISTIDINE KINASE"/>
    <property type="match status" value="1"/>
</dbReference>
<name>A0A1N6WA49_AQUAC</name>
<gene>
    <name evidence="7" type="ORF">SAMN05878282_10982</name>
</gene>
<dbReference type="PANTHER" id="PTHR43547:SF2">
    <property type="entry name" value="HYBRID SIGNAL TRANSDUCTION HISTIDINE KINASE C"/>
    <property type="match status" value="1"/>
</dbReference>
<dbReference type="AlphaFoldDB" id="A0A1N6WA49"/>
<dbReference type="Pfam" id="PF00072">
    <property type="entry name" value="Response_reg"/>
    <property type="match status" value="2"/>
</dbReference>
<dbReference type="InterPro" id="IPR036890">
    <property type="entry name" value="HATPase_C_sf"/>
</dbReference>
<dbReference type="EC" id="2.7.13.3" evidence="2"/>
<proteinExistence type="predicted"/>
<reference evidence="7 8" key="1">
    <citation type="submission" date="2017-01" db="EMBL/GenBank/DDBJ databases">
        <authorList>
            <person name="Mah S.A."/>
            <person name="Swanson W.J."/>
            <person name="Moy G.W."/>
            <person name="Vacquier V.D."/>
        </authorList>
    </citation>
    <scope>NUCLEOTIDE SEQUENCE [LARGE SCALE GENOMIC DNA]</scope>
    <source>
        <strain evidence="7 8">RU36E</strain>
    </source>
</reference>
<dbReference type="InterPro" id="IPR001789">
    <property type="entry name" value="Sig_transdc_resp-reg_receiver"/>
</dbReference>
<dbReference type="SUPFAM" id="SSF52172">
    <property type="entry name" value="CheY-like"/>
    <property type="match status" value="2"/>
</dbReference>
<dbReference type="Gene3D" id="3.40.50.2300">
    <property type="match status" value="2"/>
</dbReference>
<evidence type="ECO:0000256" key="3">
    <source>
        <dbReference type="ARBA" id="ARBA00022553"/>
    </source>
</evidence>
<organism evidence="7 8">
    <name type="scientific">Aquipseudomonas alcaligenes</name>
    <name type="common">Pseudomonas alcaligenes</name>
    <dbReference type="NCBI Taxonomy" id="43263"/>
    <lineage>
        <taxon>Bacteria</taxon>
        <taxon>Pseudomonadati</taxon>
        <taxon>Pseudomonadota</taxon>
        <taxon>Gammaproteobacteria</taxon>
        <taxon>Pseudomonadales</taxon>
        <taxon>Pseudomonadaceae</taxon>
        <taxon>Aquipseudomonas</taxon>
    </lineage>
</organism>
<dbReference type="Proteomes" id="UP000185841">
    <property type="component" value="Unassembled WGS sequence"/>
</dbReference>
<evidence type="ECO:0000259" key="5">
    <source>
        <dbReference type="PROSITE" id="PS50109"/>
    </source>
</evidence>
<feature type="modified residue" description="4-aspartylphosphate" evidence="4">
    <location>
        <position position="74"/>
    </location>
</feature>
<keyword evidence="3 4" id="KW-0597">Phosphoprotein</keyword>